<evidence type="ECO:0000313" key="11">
    <source>
        <dbReference type="Proteomes" id="UP001597380"/>
    </source>
</evidence>
<dbReference type="PANTHER" id="PTHR42703:SF1">
    <property type="entry name" value="NA(+)_H(+) ANTIPORTER SUBUNIT D1"/>
    <property type="match status" value="1"/>
</dbReference>
<feature type="transmembrane region" description="Helical" evidence="8">
    <location>
        <begin position="165"/>
        <end position="187"/>
    </location>
</feature>
<feature type="transmembrane region" description="Helical" evidence="8">
    <location>
        <begin position="207"/>
        <end position="228"/>
    </location>
</feature>
<dbReference type="Pfam" id="PF00361">
    <property type="entry name" value="Proton_antipo_M"/>
    <property type="match status" value="1"/>
</dbReference>
<dbReference type="EMBL" id="JBHUHT010000010">
    <property type="protein sequence ID" value="MFD2095844.1"/>
    <property type="molecule type" value="Genomic_DNA"/>
</dbReference>
<evidence type="ECO:0000259" key="9">
    <source>
        <dbReference type="Pfam" id="PF00361"/>
    </source>
</evidence>
<evidence type="ECO:0000256" key="1">
    <source>
        <dbReference type="ARBA" id="ARBA00004651"/>
    </source>
</evidence>
<dbReference type="Proteomes" id="UP001597380">
    <property type="component" value="Unassembled WGS sequence"/>
</dbReference>
<evidence type="ECO:0000313" key="10">
    <source>
        <dbReference type="EMBL" id="MFD2095844.1"/>
    </source>
</evidence>
<keyword evidence="6 8" id="KW-0472">Membrane</keyword>
<proteinExistence type="inferred from homology"/>
<dbReference type="InterPro" id="IPR003918">
    <property type="entry name" value="NADH_UbQ_OxRdtase"/>
</dbReference>
<dbReference type="InterPro" id="IPR050586">
    <property type="entry name" value="CPA3_Na-H_Antiporter_D"/>
</dbReference>
<dbReference type="InterPro" id="IPR001750">
    <property type="entry name" value="ND/Mrp_TM"/>
</dbReference>
<evidence type="ECO:0000256" key="6">
    <source>
        <dbReference type="ARBA" id="ARBA00023136"/>
    </source>
</evidence>
<dbReference type="NCBIfam" id="NF009309">
    <property type="entry name" value="PRK12666.1"/>
    <property type="match status" value="1"/>
</dbReference>
<evidence type="ECO:0000256" key="2">
    <source>
        <dbReference type="ARBA" id="ARBA00005346"/>
    </source>
</evidence>
<feature type="transmembrane region" description="Helical" evidence="8">
    <location>
        <begin position="281"/>
        <end position="300"/>
    </location>
</feature>
<name>A0ABW4XL71_9GAMM</name>
<dbReference type="PANTHER" id="PTHR42703">
    <property type="entry name" value="NADH DEHYDROGENASE"/>
    <property type="match status" value="1"/>
</dbReference>
<feature type="transmembrane region" description="Helical" evidence="8">
    <location>
        <begin position="36"/>
        <end position="54"/>
    </location>
</feature>
<organism evidence="10 11">
    <name type="scientific">Corallincola platygyrae</name>
    <dbReference type="NCBI Taxonomy" id="1193278"/>
    <lineage>
        <taxon>Bacteria</taxon>
        <taxon>Pseudomonadati</taxon>
        <taxon>Pseudomonadota</taxon>
        <taxon>Gammaproteobacteria</taxon>
        <taxon>Alteromonadales</taxon>
        <taxon>Psychromonadaceae</taxon>
        <taxon>Corallincola</taxon>
    </lineage>
</organism>
<comment type="subcellular location">
    <subcellularLocation>
        <location evidence="1">Cell membrane</location>
        <topology evidence="1">Multi-pass membrane protein</topology>
    </subcellularLocation>
    <subcellularLocation>
        <location evidence="7">Membrane</location>
        <topology evidence="7">Multi-pass membrane protein</topology>
    </subcellularLocation>
</comment>
<feature type="domain" description="NADH:quinone oxidoreductase/Mrp antiporter transmembrane" evidence="9">
    <location>
        <begin position="131"/>
        <end position="415"/>
    </location>
</feature>
<comment type="similarity">
    <text evidence="2">Belongs to the CPA3 antiporters (TC 2.A.63) subunit D family.</text>
</comment>
<keyword evidence="3" id="KW-1003">Cell membrane</keyword>
<keyword evidence="5 8" id="KW-1133">Transmembrane helix</keyword>
<feature type="transmembrane region" description="Helical" evidence="8">
    <location>
        <begin position="461"/>
        <end position="479"/>
    </location>
</feature>
<gene>
    <name evidence="10" type="ORF">ACFSJ3_07590</name>
</gene>
<feature type="transmembrane region" description="Helical" evidence="8">
    <location>
        <begin position="6"/>
        <end position="24"/>
    </location>
</feature>
<evidence type="ECO:0000256" key="7">
    <source>
        <dbReference type="RuleBase" id="RU000320"/>
    </source>
</evidence>
<keyword evidence="4 7" id="KW-0812">Transmembrane</keyword>
<evidence type="ECO:0000256" key="8">
    <source>
        <dbReference type="SAM" id="Phobius"/>
    </source>
</evidence>
<comment type="caution">
    <text evidence="10">The sequence shown here is derived from an EMBL/GenBank/DDBJ whole genome shotgun (WGS) entry which is preliminary data.</text>
</comment>
<accession>A0ABW4XL71</accession>
<evidence type="ECO:0000256" key="3">
    <source>
        <dbReference type="ARBA" id="ARBA00022475"/>
    </source>
</evidence>
<dbReference type="PRINTS" id="PR01437">
    <property type="entry name" value="NUOXDRDTASE4"/>
</dbReference>
<feature type="transmembrane region" description="Helical" evidence="8">
    <location>
        <begin position="376"/>
        <end position="395"/>
    </location>
</feature>
<sequence length="503" mass="53933">MNLLNHLPVLPVLIPFISAILLLLPPLRGQLGRQRIAVIIAHLLSIGTTVWLLLTVQSDGIQVYALGNWQAPFGIAFIADLMAVMIVLLTGVLALAAHLYACAGDDVKGSFFHPIFMFQVMGINGAFLTGDAFNMFVFFEILLIASYALMIHGGGKQRTQANLHYVFLNLIGSTLFLFALGTLYGTLGTLNFVDMARAVSDVSPENLPLVKAGGLLLLAIFGLKAALLPLHFWLPRTYSAATPAVAALFAVMTKVGIYSIWRIHGVIFGVNAGELANMAQPWLWPLAFMTLALGCLGILASQGLRTLVANLIIVSVGTLLMAVAFNTEQTTAAALYYLIHSTLVGGALFLIAGVIVEMRGKAEDRFVTARKMANPAFIGICFFIAALAVIGMPPFSGFVGKALLLKSTVAEDHVAWFWSGLLIAGLISLVTLARAGTTLFWRDQGTPSPAEPVAIQKKAAIALLLLCFPLLVVFGGPITEMTEQAANQLYHGIQLPMGVNNEY</sequence>
<reference evidence="11" key="1">
    <citation type="journal article" date="2019" name="Int. J. Syst. Evol. Microbiol.">
        <title>The Global Catalogue of Microorganisms (GCM) 10K type strain sequencing project: providing services to taxonomists for standard genome sequencing and annotation.</title>
        <authorList>
            <consortium name="The Broad Institute Genomics Platform"/>
            <consortium name="The Broad Institute Genome Sequencing Center for Infectious Disease"/>
            <person name="Wu L."/>
            <person name="Ma J."/>
        </authorList>
    </citation>
    <scope>NUCLEOTIDE SEQUENCE [LARGE SCALE GENOMIC DNA]</scope>
    <source>
        <strain evidence="11">CGMCC 1.10992</strain>
    </source>
</reference>
<feature type="transmembrane region" description="Helical" evidence="8">
    <location>
        <begin position="111"/>
        <end position="129"/>
    </location>
</feature>
<feature type="transmembrane region" description="Helical" evidence="8">
    <location>
        <begin position="240"/>
        <end position="261"/>
    </location>
</feature>
<feature type="transmembrane region" description="Helical" evidence="8">
    <location>
        <begin position="307"/>
        <end position="325"/>
    </location>
</feature>
<evidence type="ECO:0000256" key="5">
    <source>
        <dbReference type="ARBA" id="ARBA00022989"/>
    </source>
</evidence>
<evidence type="ECO:0000256" key="4">
    <source>
        <dbReference type="ARBA" id="ARBA00022692"/>
    </source>
</evidence>
<keyword evidence="11" id="KW-1185">Reference proteome</keyword>
<protein>
    <submittedName>
        <fullName evidence="10">Monovalent cation/H+ antiporter subunit D</fullName>
    </submittedName>
</protein>
<feature type="transmembrane region" description="Helical" evidence="8">
    <location>
        <begin position="135"/>
        <end position="153"/>
    </location>
</feature>
<feature type="transmembrane region" description="Helical" evidence="8">
    <location>
        <begin position="337"/>
        <end position="356"/>
    </location>
</feature>
<feature type="transmembrane region" description="Helical" evidence="8">
    <location>
        <begin position="74"/>
        <end position="99"/>
    </location>
</feature>
<feature type="transmembrane region" description="Helical" evidence="8">
    <location>
        <begin position="415"/>
        <end position="441"/>
    </location>
</feature>
<dbReference type="RefSeq" id="WP_345340760.1">
    <property type="nucleotide sequence ID" value="NZ_BAABLI010000016.1"/>
</dbReference>